<feature type="domain" description="SWIM-type" evidence="2">
    <location>
        <begin position="44"/>
        <end position="82"/>
    </location>
</feature>
<keyword evidence="4" id="KW-1185">Reference proteome</keyword>
<dbReference type="Pfam" id="PF04434">
    <property type="entry name" value="SWIM"/>
    <property type="match status" value="1"/>
</dbReference>
<evidence type="ECO:0000256" key="1">
    <source>
        <dbReference type="PROSITE-ProRule" id="PRU00325"/>
    </source>
</evidence>
<dbReference type="Proteomes" id="UP000574276">
    <property type="component" value="Unassembled WGS sequence"/>
</dbReference>
<keyword evidence="1" id="KW-0863">Zinc-finger</keyword>
<organism evidence="3 4">
    <name type="scientific">Variimorphobacter saccharofermentans</name>
    <dbReference type="NCBI Taxonomy" id="2755051"/>
    <lineage>
        <taxon>Bacteria</taxon>
        <taxon>Bacillati</taxon>
        <taxon>Bacillota</taxon>
        <taxon>Clostridia</taxon>
        <taxon>Lachnospirales</taxon>
        <taxon>Lachnospiraceae</taxon>
        <taxon>Variimorphobacter</taxon>
    </lineage>
</organism>
<dbReference type="InterPro" id="IPR007527">
    <property type="entry name" value="Znf_SWIM"/>
</dbReference>
<dbReference type="RefSeq" id="WP_228353236.1">
    <property type="nucleotide sequence ID" value="NZ_JACEGA010000001.1"/>
</dbReference>
<evidence type="ECO:0000313" key="3">
    <source>
        <dbReference type="EMBL" id="MBB2183602.1"/>
    </source>
</evidence>
<keyword evidence="1" id="KW-0862">Zinc</keyword>
<gene>
    <name evidence="3" type="ORF">H0486_12030</name>
</gene>
<dbReference type="EMBL" id="JACEGA010000001">
    <property type="protein sequence ID" value="MBB2183602.1"/>
    <property type="molecule type" value="Genomic_DNA"/>
</dbReference>
<evidence type="ECO:0000259" key="2">
    <source>
        <dbReference type="PROSITE" id="PS50966"/>
    </source>
</evidence>
<dbReference type="AlphaFoldDB" id="A0A839K331"/>
<accession>A0A839K331</accession>
<name>A0A839K331_9FIRM</name>
<reference evidence="3 4" key="1">
    <citation type="submission" date="2020-07" db="EMBL/GenBank/DDBJ databases">
        <title>Characterization and genome sequencing of isolate MD1, a novel member within the family Lachnospiraceae.</title>
        <authorList>
            <person name="Rettenmaier R."/>
            <person name="Di Bello L."/>
            <person name="Zinser C."/>
            <person name="Scheitz K."/>
            <person name="Liebl W."/>
            <person name="Zverlov V."/>
        </authorList>
    </citation>
    <scope>NUCLEOTIDE SEQUENCE [LARGE SCALE GENOMIC DNA]</scope>
    <source>
        <strain evidence="3 4">MD1</strain>
    </source>
</reference>
<proteinExistence type="predicted"/>
<evidence type="ECO:0000313" key="4">
    <source>
        <dbReference type="Proteomes" id="UP000574276"/>
    </source>
</evidence>
<keyword evidence="1" id="KW-0479">Metal-binding</keyword>
<protein>
    <submittedName>
        <fullName evidence="3">SWIM zinc finger family protein</fullName>
    </submittedName>
</protein>
<dbReference type="PROSITE" id="PS50966">
    <property type="entry name" value="ZF_SWIM"/>
    <property type="match status" value="1"/>
</dbReference>
<dbReference type="GO" id="GO:0008270">
    <property type="term" value="F:zinc ion binding"/>
    <property type="evidence" value="ECO:0007669"/>
    <property type="project" value="UniProtKB-KW"/>
</dbReference>
<sequence length="567" mass="66834">MNWQQLFMEHILDRGYDYFCNGAIEDLGYKDDVLTATVCGTEAYDVEITLQDDAITDMYCSCPYAENGSNCKHMAAVLFEWENDIKDNERIDNNSVNESQSTENIRVSDSKDKEIDIIVAETDEHTIRKFLTAILRDDEKLYARFKTLISPDISKEDMKRYKRQVDSIVQKYLGREHFIRYHEAGDFISEIAEFLCEDVQMMLDDGCYMEAFELTSYIFVTVGNVDMDDSDGGTGILADSCYVIWNEILEKADEKAKQTMYDWFITHLNGSIIDYMEEYIERILMDGFTENKYLEAKLEFSAQKVMEKRDDSDSWSGSYHASQWALKHILIMKDMGKSWSDIEKYCKENWKYSAIRKYYINEHINQKDYEEAITALKESLQMDSNLPGLVRDYSRELKDVYHICGKEEDYKKQLWQLMIKDDAGNVEIFHELKTQYLEEEWINVREKIFEGLPQYAHVERLYKEEKLYDRLLEYVKGSSGLYALREYTSVLKAEYPAEILQKYSDEVNKMASRTADRKHYKELVSILRTMLSIKSGEEMVNEIAKHWRMAYGNRPAMMDELSRLYHR</sequence>
<comment type="caution">
    <text evidence="3">The sequence shown here is derived from an EMBL/GenBank/DDBJ whole genome shotgun (WGS) entry which is preliminary data.</text>
</comment>